<organism evidence="1 2">
    <name type="scientific">Wickerhamomyces mucosus</name>
    <dbReference type="NCBI Taxonomy" id="1378264"/>
    <lineage>
        <taxon>Eukaryota</taxon>
        <taxon>Fungi</taxon>
        <taxon>Dikarya</taxon>
        <taxon>Ascomycota</taxon>
        <taxon>Saccharomycotina</taxon>
        <taxon>Saccharomycetes</taxon>
        <taxon>Phaffomycetales</taxon>
        <taxon>Wickerhamomycetaceae</taxon>
        <taxon>Wickerhamomyces</taxon>
    </lineage>
</organism>
<dbReference type="EMBL" id="JAEUBF010000443">
    <property type="protein sequence ID" value="KAH3678436.1"/>
    <property type="molecule type" value="Genomic_DNA"/>
</dbReference>
<gene>
    <name evidence="1" type="ORF">WICMUC_001453</name>
</gene>
<reference evidence="1" key="1">
    <citation type="journal article" date="2021" name="Open Biol.">
        <title>Shared evolutionary footprints suggest mitochondrial oxidative damage underlies multiple complex I losses in fungi.</title>
        <authorList>
            <person name="Schikora-Tamarit M.A."/>
            <person name="Marcet-Houben M."/>
            <person name="Nosek J."/>
            <person name="Gabaldon T."/>
        </authorList>
    </citation>
    <scope>NUCLEOTIDE SEQUENCE</scope>
    <source>
        <strain evidence="1">CBS6341</strain>
    </source>
</reference>
<reference evidence="1" key="2">
    <citation type="submission" date="2021-01" db="EMBL/GenBank/DDBJ databases">
        <authorList>
            <person name="Schikora-Tamarit M.A."/>
        </authorList>
    </citation>
    <scope>NUCLEOTIDE SEQUENCE</scope>
    <source>
        <strain evidence="1">CBS6341</strain>
    </source>
</reference>
<proteinExistence type="predicted"/>
<protein>
    <submittedName>
        <fullName evidence="1">Uncharacterized protein</fullName>
    </submittedName>
</protein>
<evidence type="ECO:0000313" key="1">
    <source>
        <dbReference type="EMBL" id="KAH3678436.1"/>
    </source>
</evidence>
<accession>A0A9P8TGX3</accession>
<comment type="caution">
    <text evidence="1">The sequence shown here is derived from an EMBL/GenBank/DDBJ whole genome shotgun (WGS) entry which is preliminary data.</text>
</comment>
<dbReference type="Proteomes" id="UP000769528">
    <property type="component" value="Unassembled WGS sequence"/>
</dbReference>
<dbReference type="AlphaFoldDB" id="A0A9P8TGX3"/>
<evidence type="ECO:0000313" key="2">
    <source>
        <dbReference type="Proteomes" id="UP000769528"/>
    </source>
</evidence>
<name>A0A9P8TGX3_9ASCO</name>
<keyword evidence="2" id="KW-1185">Reference proteome</keyword>
<sequence length="108" mass="12666">MMIDFSFQFWFHPTILEDLFLEESPNSLLYEEVRFFEWSFWIGVMPFLIPEIPYIESISTACTLLINSWSEDVIASLEIKSTDFCVFLSLFDTCETDADTESYVIGNF</sequence>